<dbReference type="Proteomes" id="UP000000466">
    <property type="component" value="Chromosome"/>
</dbReference>
<comment type="similarity">
    <text evidence="1">Belongs to the transferase hexapeptide repeat family.</text>
</comment>
<dbReference type="SUPFAM" id="SSF51161">
    <property type="entry name" value="Trimeric LpxA-like enzymes"/>
    <property type="match status" value="1"/>
</dbReference>
<dbReference type="Gene3D" id="2.160.10.10">
    <property type="entry name" value="Hexapeptide repeat proteins"/>
    <property type="match status" value="1"/>
</dbReference>
<sequence length="206" mass="22588">MTDNNAPYREQHKQRLNFMPWLYFTLKDKHKLWATEWQNALQQRLAALETVTFGEHCFVAENANLFAEPGRTIQLGDSSFIAANCFLHGPIQIGRSVSINQDCKLEGSRGGIVIGDYTRIAAGCALYAFNHGTSALDLISTQPITSKGITIGKDVWIGAHCGITDGVQIGDHAIIGMNSTVTRNVAPWSIMAGSPARKIGDRRDSK</sequence>
<dbReference type="GO" id="GO:0008374">
    <property type="term" value="F:O-acyltransferase activity"/>
    <property type="evidence" value="ECO:0007669"/>
    <property type="project" value="TreeGrafter"/>
</dbReference>
<evidence type="ECO:0000256" key="1">
    <source>
        <dbReference type="ARBA" id="ARBA00007274"/>
    </source>
</evidence>
<dbReference type="CDD" id="cd04647">
    <property type="entry name" value="LbH_MAT_like"/>
    <property type="match status" value="1"/>
</dbReference>
<dbReference type="EMBL" id="CP003746">
    <property type="protein sequence ID" value="AFU97637.2"/>
    <property type="molecule type" value="Genomic_DNA"/>
</dbReference>
<dbReference type="STRING" id="1117647.M5M_02090"/>
<reference evidence="3 4" key="1">
    <citation type="journal article" date="2013" name="Genome Announc.">
        <title>Complete genome sequence of Simiduia agarivorans SA1(T), a marine bacterium able to degrade a variety of polysaccharides.</title>
        <authorList>
            <person name="Lin S.Y."/>
            <person name="Shieh W.Y."/>
            <person name="Chen J.S."/>
            <person name="Tang S.L."/>
        </authorList>
    </citation>
    <scope>NUCLEOTIDE SEQUENCE [LARGE SCALE GENOMIC DNA]</scope>
    <source>
        <strain evidence="4">DSM 21679 / JCM 13881 / BCRC 17597 / SA1</strain>
    </source>
</reference>
<dbReference type="Pfam" id="PF00132">
    <property type="entry name" value="Hexapep"/>
    <property type="match status" value="1"/>
</dbReference>
<dbReference type="InterPro" id="IPR011004">
    <property type="entry name" value="Trimer_LpxA-like_sf"/>
</dbReference>
<evidence type="ECO:0000313" key="3">
    <source>
        <dbReference type="EMBL" id="AFU97637.2"/>
    </source>
</evidence>
<dbReference type="AlphaFoldDB" id="K4KUK5"/>
<dbReference type="HOGENOM" id="CLU_051638_7_1_6"/>
<keyword evidence="2 3" id="KW-0808">Transferase</keyword>
<name>K4KUK5_SIMAS</name>
<evidence type="ECO:0000313" key="4">
    <source>
        <dbReference type="Proteomes" id="UP000000466"/>
    </source>
</evidence>
<dbReference type="eggNOG" id="COG0110">
    <property type="taxonomic scope" value="Bacteria"/>
</dbReference>
<dbReference type="GO" id="GO:0005829">
    <property type="term" value="C:cytosol"/>
    <property type="evidence" value="ECO:0007669"/>
    <property type="project" value="TreeGrafter"/>
</dbReference>
<dbReference type="InterPro" id="IPR001451">
    <property type="entry name" value="Hexapep"/>
</dbReference>
<accession>K4KUK5</accession>
<dbReference type="InterPro" id="IPR051159">
    <property type="entry name" value="Hexapeptide_acetyltransf"/>
</dbReference>
<organism evidence="3 4">
    <name type="scientific">Simiduia agarivorans (strain DSM 21679 / JCM 13881 / BCRC 17597 / SA1)</name>
    <dbReference type="NCBI Taxonomy" id="1117647"/>
    <lineage>
        <taxon>Bacteria</taxon>
        <taxon>Pseudomonadati</taxon>
        <taxon>Pseudomonadota</taxon>
        <taxon>Gammaproteobacteria</taxon>
        <taxon>Cellvibrionales</taxon>
        <taxon>Cellvibrionaceae</taxon>
        <taxon>Simiduia</taxon>
    </lineage>
</organism>
<evidence type="ECO:0000256" key="2">
    <source>
        <dbReference type="ARBA" id="ARBA00022679"/>
    </source>
</evidence>
<proteinExistence type="inferred from homology"/>
<gene>
    <name evidence="3" type="ordered locus">M5M_02090</name>
</gene>
<keyword evidence="4" id="KW-1185">Reference proteome</keyword>
<protein>
    <submittedName>
        <fullName evidence="3">Hexapeptide repeat-containing transferase</fullName>
    </submittedName>
</protein>
<dbReference type="KEGG" id="saga:M5M_02090"/>
<dbReference type="RefSeq" id="WP_016389171.1">
    <property type="nucleotide sequence ID" value="NC_018868.3"/>
</dbReference>
<dbReference type="PANTHER" id="PTHR23416:SF23">
    <property type="entry name" value="ACETYLTRANSFERASE C18B11.09C-RELATED"/>
    <property type="match status" value="1"/>
</dbReference>
<dbReference type="PANTHER" id="PTHR23416">
    <property type="entry name" value="SIALIC ACID SYNTHASE-RELATED"/>
    <property type="match status" value="1"/>
</dbReference>